<name>A0AAD5U782_9FUNG</name>
<sequence length="96" mass="11184">MQSETSKVEFEVQDLLQKLILASQEKNDDKIFNLKNNLIPLLHNLNLPTSSSELEQLKLEKDNLLQEAKNKANLMKYFIENLHETQFVLDVLLEES</sequence>
<protein>
    <submittedName>
        <fullName evidence="2">Uncharacterized protein</fullName>
    </submittedName>
</protein>
<proteinExistence type="predicted"/>
<organism evidence="2 3">
    <name type="scientific">Clydaea vesicula</name>
    <dbReference type="NCBI Taxonomy" id="447962"/>
    <lineage>
        <taxon>Eukaryota</taxon>
        <taxon>Fungi</taxon>
        <taxon>Fungi incertae sedis</taxon>
        <taxon>Chytridiomycota</taxon>
        <taxon>Chytridiomycota incertae sedis</taxon>
        <taxon>Chytridiomycetes</taxon>
        <taxon>Lobulomycetales</taxon>
        <taxon>Lobulomycetaceae</taxon>
        <taxon>Clydaea</taxon>
    </lineage>
</organism>
<keyword evidence="1" id="KW-0175">Coiled coil</keyword>
<dbReference type="AlphaFoldDB" id="A0AAD5U782"/>
<evidence type="ECO:0000256" key="1">
    <source>
        <dbReference type="SAM" id="Coils"/>
    </source>
</evidence>
<dbReference type="EMBL" id="JADGJW010000022">
    <property type="protein sequence ID" value="KAJ3227113.1"/>
    <property type="molecule type" value="Genomic_DNA"/>
</dbReference>
<gene>
    <name evidence="2" type="ORF">HK099_003332</name>
</gene>
<reference evidence="2" key="1">
    <citation type="submission" date="2020-05" db="EMBL/GenBank/DDBJ databases">
        <title>Phylogenomic resolution of chytrid fungi.</title>
        <authorList>
            <person name="Stajich J.E."/>
            <person name="Amses K."/>
            <person name="Simmons R."/>
            <person name="Seto K."/>
            <person name="Myers J."/>
            <person name="Bonds A."/>
            <person name="Quandt C.A."/>
            <person name="Barry K."/>
            <person name="Liu P."/>
            <person name="Grigoriev I."/>
            <person name="Longcore J.E."/>
            <person name="James T.Y."/>
        </authorList>
    </citation>
    <scope>NUCLEOTIDE SEQUENCE</scope>
    <source>
        <strain evidence="2">JEL0476</strain>
    </source>
</reference>
<evidence type="ECO:0000313" key="3">
    <source>
        <dbReference type="Proteomes" id="UP001211065"/>
    </source>
</evidence>
<dbReference type="Proteomes" id="UP001211065">
    <property type="component" value="Unassembled WGS sequence"/>
</dbReference>
<evidence type="ECO:0000313" key="2">
    <source>
        <dbReference type="EMBL" id="KAJ3227113.1"/>
    </source>
</evidence>
<accession>A0AAD5U782</accession>
<comment type="caution">
    <text evidence="2">The sequence shown here is derived from an EMBL/GenBank/DDBJ whole genome shotgun (WGS) entry which is preliminary data.</text>
</comment>
<feature type="coiled-coil region" evidence="1">
    <location>
        <begin position="47"/>
        <end position="74"/>
    </location>
</feature>
<keyword evidence="3" id="KW-1185">Reference proteome</keyword>